<keyword evidence="5 7" id="KW-0472">Membrane</keyword>
<dbReference type="GO" id="GO:0035725">
    <property type="term" value="P:sodium ion transmembrane transport"/>
    <property type="evidence" value="ECO:0007669"/>
    <property type="project" value="TreeGrafter"/>
</dbReference>
<evidence type="ECO:0000256" key="3">
    <source>
        <dbReference type="ARBA" id="ARBA00022692"/>
    </source>
</evidence>
<organism evidence="8 9">
    <name type="scientific">Desulfovibrio ferrophilus</name>
    <dbReference type="NCBI Taxonomy" id="241368"/>
    <lineage>
        <taxon>Bacteria</taxon>
        <taxon>Pseudomonadati</taxon>
        <taxon>Thermodesulfobacteriota</taxon>
        <taxon>Desulfovibrionia</taxon>
        <taxon>Desulfovibrionales</taxon>
        <taxon>Desulfovibrionaceae</taxon>
        <taxon>Desulfovibrio</taxon>
    </lineage>
</organism>
<dbReference type="RefSeq" id="WP_126379938.1">
    <property type="nucleotide sequence ID" value="NZ_AP017378.1"/>
</dbReference>
<keyword evidence="9" id="KW-1185">Reference proteome</keyword>
<dbReference type="EMBL" id="AP017378">
    <property type="protein sequence ID" value="BBD09182.1"/>
    <property type="molecule type" value="Genomic_DNA"/>
</dbReference>
<dbReference type="PROSITE" id="PS00610">
    <property type="entry name" value="NA_NEUROTRAN_SYMP_1"/>
    <property type="match status" value="1"/>
</dbReference>
<dbReference type="AlphaFoldDB" id="A0A2Z6B101"/>
<feature type="transmembrane region" description="Helical" evidence="7">
    <location>
        <begin position="85"/>
        <end position="109"/>
    </location>
</feature>
<proteinExistence type="inferred from homology"/>
<protein>
    <recommendedName>
        <fullName evidence="6">Transporter</fullName>
    </recommendedName>
</protein>
<feature type="transmembrane region" description="Helical" evidence="7">
    <location>
        <begin position="426"/>
        <end position="448"/>
    </location>
</feature>
<reference evidence="8 9" key="1">
    <citation type="journal article" date="2018" name="Sci. Adv.">
        <title>Multi-heme cytochromes provide a pathway for survival in energy-limited environments.</title>
        <authorList>
            <person name="Deng X."/>
            <person name="Dohmae N."/>
            <person name="Nealson K.H."/>
            <person name="Hashimoto K."/>
            <person name="Okamoto A."/>
        </authorList>
    </citation>
    <scope>NUCLEOTIDE SEQUENCE [LARGE SCALE GENOMIC DNA]</scope>
    <source>
        <strain evidence="8 9">IS5</strain>
    </source>
</reference>
<feature type="transmembrane region" description="Helical" evidence="7">
    <location>
        <begin position="460"/>
        <end position="481"/>
    </location>
</feature>
<dbReference type="GO" id="GO:0015293">
    <property type="term" value="F:symporter activity"/>
    <property type="evidence" value="ECO:0007669"/>
    <property type="project" value="UniProtKB-KW"/>
</dbReference>
<dbReference type="CDD" id="cd10334">
    <property type="entry name" value="SLC6sbd_u1"/>
    <property type="match status" value="1"/>
</dbReference>
<feature type="transmembrane region" description="Helical" evidence="7">
    <location>
        <begin position="385"/>
        <end position="405"/>
    </location>
</feature>
<feature type="transmembrane region" description="Helical" evidence="7">
    <location>
        <begin position="149"/>
        <end position="168"/>
    </location>
</feature>
<evidence type="ECO:0000256" key="5">
    <source>
        <dbReference type="ARBA" id="ARBA00023136"/>
    </source>
</evidence>
<keyword evidence="2 6" id="KW-0813">Transport</keyword>
<feature type="transmembrane region" description="Helical" evidence="7">
    <location>
        <begin position="257"/>
        <end position="282"/>
    </location>
</feature>
<evidence type="ECO:0000256" key="6">
    <source>
        <dbReference type="RuleBase" id="RU003732"/>
    </source>
</evidence>
<keyword evidence="6" id="KW-0769">Symport</keyword>
<gene>
    <name evidence="8" type="ORF">DFE_2456</name>
</gene>
<dbReference type="InterPro" id="IPR000175">
    <property type="entry name" value="Na/ntran_symport"/>
</dbReference>
<feature type="transmembrane region" description="Helical" evidence="7">
    <location>
        <begin position="221"/>
        <end position="245"/>
    </location>
</feature>
<dbReference type="Pfam" id="PF00209">
    <property type="entry name" value="SNF"/>
    <property type="match status" value="2"/>
</dbReference>
<dbReference type="KEGG" id="dfl:DFE_2456"/>
<dbReference type="PROSITE" id="PS50267">
    <property type="entry name" value="NA_NEUROTRAN_SYMP_3"/>
    <property type="match status" value="1"/>
</dbReference>
<dbReference type="GO" id="GO:0005886">
    <property type="term" value="C:plasma membrane"/>
    <property type="evidence" value="ECO:0007669"/>
    <property type="project" value="TreeGrafter"/>
</dbReference>
<dbReference type="InterPro" id="IPR037272">
    <property type="entry name" value="SNS_sf"/>
</dbReference>
<feature type="transmembrane region" description="Helical" evidence="7">
    <location>
        <begin position="180"/>
        <end position="201"/>
    </location>
</feature>
<dbReference type="NCBIfam" id="NF037979">
    <property type="entry name" value="Na_transp"/>
    <property type="match status" value="1"/>
</dbReference>
<dbReference type="Proteomes" id="UP000269883">
    <property type="component" value="Chromosome"/>
</dbReference>
<evidence type="ECO:0000313" key="8">
    <source>
        <dbReference type="EMBL" id="BBD09182.1"/>
    </source>
</evidence>
<accession>A0A2Z6B101</accession>
<comment type="subcellular location">
    <subcellularLocation>
        <location evidence="1">Membrane</location>
        <topology evidence="1">Multi-pass membrane protein</topology>
    </subcellularLocation>
</comment>
<feature type="transmembrane region" description="Helical" evidence="7">
    <location>
        <begin position="315"/>
        <end position="337"/>
    </location>
</feature>
<dbReference type="PANTHER" id="PTHR11616">
    <property type="entry name" value="SODIUM/CHLORIDE DEPENDENT TRANSPORTER"/>
    <property type="match status" value="1"/>
</dbReference>
<feature type="transmembrane region" description="Helical" evidence="7">
    <location>
        <begin position="43"/>
        <end position="64"/>
    </location>
</feature>
<dbReference type="PRINTS" id="PR00176">
    <property type="entry name" value="NANEUSMPORT"/>
</dbReference>
<feature type="transmembrane region" description="Helical" evidence="7">
    <location>
        <begin position="358"/>
        <end position="379"/>
    </location>
</feature>
<dbReference type="OrthoDB" id="9762833at2"/>
<dbReference type="SUPFAM" id="SSF161070">
    <property type="entry name" value="SNF-like"/>
    <property type="match status" value="1"/>
</dbReference>
<evidence type="ECO:0000256" key="7">
    <source>
        <dbReference type="SAM" id="Phobius"/>
    </source>
</evidence>
<sequence length="500" mass="54794">MAEREQWGSRVGFILAAVGSAIGLGNIWRFPYMAYENGGGAFLVPYIFAMLTAGIPFMVMEFGLGHRFRGSAPKVFASINKRWEWLGWFQVLVAAVISVYYVAVIGWTISYTGFAFTQSWGADPKGFFFGEFLGLTGGPLELGSLQPKIFAAVLLAWSITWLACMTGVKKGIERAGKVLMPVLFLMVVVLTVRVLSLDGAADGVNWLFKPDFSRLTDYKVWVAAYGQIFFSLSVGFAIMLAYSSYLPAKSDINNNAFMTVFINCGFSMMAGVMIFSVLGYMAAQQGVPIKDVAGGGVGLAFITIPMAINLMPMPAFFGTLFFLSLTMAGVSSHISIVEACISAFMDKFGWSRKKTTNTLCLVGFLVSLVFCMGGGLYVLDIVDHFINNFGILGCALMEIFAISWLCRLDVLRDHVNRTSEFMVGQWWNFSLRFLTVGMLGMLVISNFYGDIAKNYGGYDLGPIIGYGWAVVLACFALAFVLKSKSGRAGFAMNNDNSLRR</sequence>
<comment type="similarity">
    <text evidence="6">Belongs to the sodium:neurotransmitter symporter (SNF) (TC 2.A.22) family.</text>
</comment>
<feature type="transmembrane region" description="Helical" evidence="7">
    <location>
        <begin position="12"/>
        <end position="31"/>
    </location>
</feature>
<evidence type="ECO:0000313" key="9">
    <source>
        <dbReference type="Proteomes" id="UP000269883"/>
    </source>
</evidence>
<evidence type="ECO:0000256" key="4">
    <source>
        <dbReference type="ARBA" id="ARBA00022989"/>
    </source>
</evidence>
<evidence type="ECO:0000256" key="2">
    <source>
        <dbReference type="ARBA" id="ARBA00022448"/>
    </source>
</evidence>
<dbReference type="PANTHER" id="PTHR11616:SF240">
    <property type="entry name" value="BLOATED TUBULES, ISOFORM B-RELATED"/>
    <property type="match status" value="1"/>
</dbReference>
<name>A0A2Z6B101_9BACT</name>
<keyword evidence="3 6" id="KW-0812">Transmembrane</keyword>
<keyword evidence="4 7" id="KW-1133">Transmembrane helix</keyword>
<evidence type="ECO:0000256" key="1">
    <source>
        <dbReference type="ARBA" id="ARBA00004141"/>
    </source>
</evidence>